<gene>
    <name evidence="2" type="ORF">ab3b_00083</name>
</gene>
<evidence type="ECO:0000313" key="2">
    <source>
        <dbReference type="EMBL" id="KIU25731.1"/>
    </source>
</evidence>
<organism evidence="2 3">
    <name type="scientific">Weissella cibaria</name>
    <dbReference type="NCBI Taxonomy" id="137591"/>
    <lineage>
        <taxon>Bacteria</taxon>
        <taxon>Bacillati</taxon>
        <taxon>Bacillota</taxon>
        <taxon>Bacilli</taxon>
        <taxon>Lactobacillales</taxon>
        <taxon>Lactobacillaceae</taxon>
        <taxon>Weissella</taxon>
    </lineage>
</organism>
<dbReference type="SUPFAM" id="SSF56672">
    <property type="entry name" value="DNA/RNA polymerases"/>
    <property type="match status" value="1"/>
</dbReference>
<proteinExistence type="predicted"/>
<keyword evidence="2" id="KW-0548">Nucleotidyltransferase</keyword>
<dbReference type="EMBL" id="JWHT01000002">
    <property type="protein sequence ID" value="KIU25731.1"/>
    <property type="molecule type" value="Genomic_DNA"/>
</dbReference>
<dbReference type="Proteomes" id="UP000032289">
    <property type="component" value="Unassembled WGS sequence"/>
</dbReference>
<sequence length="511" mass="58846">MEERFNSDGYKKICFRDDSIRSQKFFLKPSSYVNIQLPRYFDFSTVITQADDLLKHDSLTALSKNNKALSSTLDVNYNLLMNKDGLYDWRPLTIVHPVPYVNLVNQIIQNWHEILNRFKEFQSFEKIQCISIPVESFSKKSDKAETILGWWQNLEQASIRYALFYNYCIKADVTNCYGSIYTHSISWAIHGKSWSKEHRKPNQGIGNKIDASIQYLQGGQTNGIPQGSVLFDFIAEIVLGYADLELSKKINCIDEDFKIIRYRDDYRIFSNSKETSEKILLELSNVLSELNMHFNSKKSDITTDIIESAIKKDKIFWKSTHAAICYKSPDGEIVYQLGLQKHLLQIYNLANNYPNSGSVTTALTEFSDRLSSINKLPSDYNQLISIVTNIIKKSPNAVPVGIAILGKLLELINDPSEVYKVVNSVISQMKNMPNVGFIEIWLQRLSLVSQHTENYSDMLCQKVSNSNSNIWNSEWLKNNFPEDSIINREYIKQMPLTIPQNEIDLFNVYTD</sequence>
<keyword evidence="2" id="KW-0808">Transferase</keyword>
<feature type="domain" description="Reverse transcriptase" evidence="1">
    <location>
        <begin position="61"/>
        <end position="322"/>
    </location>
</feature>
<dbReference type="PROSITE" id="PS50878">
    <property type="entry name" value="RT_POL"/>
    <property type="match status" value="1"/>
</dbReference>
<dbReference type="PATRIC" id="fig|137591.24.peg.86"/>
<accession>A0A0D1MD35</accession>
<evidence type="ECO:0000313" key="3">
    <source>
        <dbReference type="Proteomes" id="UP000032289"/>
    </source>
</evidence>
<keyword evidence="2" id="KW-0695">RNA-directed DNA polymerase</keyword>
<dbReference type="InterPro" id="IPR000477">
    <property type="entry name" value="RT_dom"/>
</dbReference>
<reference evidence="2 3" key="1">
    <citation type="journal article" date="2015" name="Microbiology (Mosc.)">
        <title>Genomics of the Weissella cibaria species with an examination of its metabolic traits.</title>
        <authorList>
            <person name="Lynch K.M."/>
            <person name="Lucid A."/>
            <person name="Arendt E.K."/>
            <person name="Sleator R.D."/>
            <person name="Lucey B."/>
            <person name="Coffey A."/>
        </authorList>
    </citation>
    <scope>NUCLEOTIDE SEQUENCE [LARGE SCALE GENOMIC DNA]</scope>
    <source>
        <strain evidence="2 3">AB3b</strain>
    </source>
</reference>
<comment type="caution">
    <text evidence="2">The sequence shown here is derived from an EMBL/GenBank/DDBJ whole genome shotgun (WGS) entry which is preliminary data.</text>
</comment>
<dbReference type="GO" id="GO:0003964">
    <property type="term" value="F:RNA-directed DNA polymerase activity"/>
    <property type="evidence" value="ECO:0007669"/>
    <property type="project" value="UniProtKB-KW"/>
</dbReference>
<name>A0A0D1MD35_9LACO</name>
<evidence type="ECO:0000259" key="1">
    <source>
        <dbReference type="PROSITE" id="PS50878"/>
    </source>
</evidence>
<dbReference type="AlphaFoldDB" id="A0A0D1MD35"/>
<dbReference type="CDD" id="cd01646">
    <property type="entry name" value="RT_Bac_retron_I"/>
    <property type="match status" value="1"/>
</dbReference>
<dbReference type="InterPro" id="IPR043502">
    <property type="entry name" value="DNA/RNA_pol_sf"/>
</dbReference>
<protein>
    <submittedName>
        <fullName evidence="2">Retron-type reverse transcriptase</fullName>
    </submittedName>
</protein>
<dbReference type="Pfam" id="PF00078">
    <property type="entry name" value="RVT_1"/>
    <property type="match status" value="1"/>
</dbReference>